<keyword evidence="8 13" id="KW-0769">Symport</keyword>
<keyword evidence="7 13" id="KW-0812">Transmembrane</keyword>
<feature type="transmembrane region" description="Helical" evidence="13">
    <location>
        <begin position="154"/>
        <end position="170"/>
    </location>
</feature>
<feature type="transmembrane region" description="Helical" evidence="13">
    <location>
        <begin position="436"/>
        <end position="454"/>
    </location>
</feature>
<dbReference type="AlphaFoldDB" id="A0A844H842"/>
<comment type="subcellular location">
    <subcellularLocation>
        <location evidence="13">Cell membrane</location>
        <topology evidence="13">Multi-pass membrane protein</topology>
    </subcellularLocation>
    <subcellularLocation>
        <location evidence="1">Membrane</location>
        <topology evidence="1">Multi-pass membrane protein</topology>
    </subcellularLocation>
</comment>
<evidence type="ECO:0000256" key="3">
    <source>
        <dbReference type="ARBA" id="ARBA00022448"/>
    </source>
</evidence>
<evidence type="ECO:0000259" key="14">
    <source>
        <dbReference type="Pfam" id="PF02705"/>
    </source>
</evidence>
<accession>A0A844H842</accession>
<evidence type="ECO:0000256" key="8">
    <source>
        <dbReference type="ARBA" id="ARBA00022847"/>
    </source>
</evidence>
<evidence type="ECO:0000256" key="6">
    <source>
        <dbReference type="ARBA" id="ARBA00022538"/>
    </source>
</evidence>
<feature type="transmembrane region" description="Helical" evidence="13">
    <location>
        <begin position="350"/>
        <end position="371"/>
    </location>
</feature>
<evidence type="ECO:0000313" key="17">
    <source>
        <dbReference type="Proteomes" id="UP000442533"/>
    </source>
</evidence>
<evidence type="ECO:0000256" key="13">
    <source>
        <dbReference type="HAMAP-Rule" id="MF_01522"/>
    </source>
</evidence>
<dbReference type="EMBL" id="WMIF01000010">
    <property type="protein sequence ID" value="MTH34707.1"/>
    <property type="molecule type" value="Genomic_DNA"/>
</dbReference>
<keyword evidence="17" id="KW-1185">Reference proteome</keyword>
<feature type="transmembrane region" description="Helical" evidence="13">
    <location>
        <begin position="377"/>
        <end position="400"/>
    </location>
</feature>
<feature type="transmembrane region" description="Helical" evidence="13">
    <location>
        <begin position="407"/>
        <end position="430"/>
    </location>
</feature>
<dbReference type="PANTHER" id="PTHR30540:SF79">
    <property type="entry name" value="LOW AFFINITY POTASSIUM TRANSPORT SYSTEM PROTEIN KUP"/>
    <property type="match status" value="1"/>
</dbReference>
<keyword evidence="11 13" id="KW-0406">Ion transport</keyword>
<evidence type="ECO:0000256" key="11">
    <source>
        <dbReference type="ARBA" id="ARBA00023065"/>
    </source>
</evidence>
<feature type="transmembrane region" description="Helical" evidence="13">
    <location>
        <begin position="258"/>
        <end position="278"/>
    </location>
</feature>
<dbReference type="Proteomes" id="UP000442533">
    <property type="component" value="Unassembled WGS sequence"/>
</dbReference>
<comment type="similarity">
    <text evidence="2 13">Belongs to the HAK/KUP transporter (TC 2.A.72) family.</text>
</comment>
<dbReference type="PANTHER" id="PTHR30540">
    <property type="entry name" value="OSMOTIC STRESS POTASSIUM TRANSPORTER"/>
    <property type="match status" value="1"/>
</dbReference>
<keyword evidence="6 13" id="KW-0633">Potassium transport</keyword>
<evidence type="ECO:0000259" key="15">
    <source>
        <dbReference type="Pfam" id="PF22776"/>
    </source>
</evidence>
<evidence type="ECO:0000256" key="9">
    <source>
        <dbReference type="ARBA" id="ARBA00022958"/>
    </source>
</evidence>
<evidence type="ECO:0000256" key="1">
    <source>
        <dbReference type="ARBA" id="ARBA00004141"/>
    </source>
</evidence>
<evidence type="ECO:0000313" key="16">
    <source>
        <dbReference type="EMBL" id="MTH34707.1"/>
    </source>
</evidence>
<proteinExistence type="inferred from homology"/>
<name>A0A844H842_9RHOB</name>
<keyword evidence="10 13" id="KW-1133">Transmembrane helix</keyword>
<reference evidence="16 17" key="1">
    <citation type="submission" date="2019-11" db="EMBL/GenBank/DDBJ databases">
        <authorList>
            <person name="Dong K."/>
        </authorList>
    </citation>
    <scope>NUCLEOTIDE SEQUENCE [LARGE SCALE GENOMIC DNA]</scope>
    <source>
        <strain evidence="16 17">JCM 17370</strain>
    </source>
</reference>
<gene>
    <name evidence="16" type="primary">trkD</name>
    <name evidence="13" type="synonym">kup</name>
    <name evidence="16" type="ORF">GL279_08850</name>
</gene>
<feature type="transmembrane region" description="Helical" evidence="13">
    <location>
        <begin position="182"/>
        <end position="202"/>
    </location>
</feature>
<evidence type="ECO:0000256" key="7">
    <source>
        <dbReference type="ARBA" id="ARBA00022692"/>
    </source>
</evidence>
<evidence type="ECO:0000256" key="4">
    <source>
        <dbReference type="ARBA" id="ARBA00022475"/>
    </source>
</evidence>
<sequence length="636" mass="68775">MASLDTDLTDTPAHSHKRPGLMSLSLAAIGVVYGDIGTSPLYAFREAMLAAGATHGQVLREDVLGVLSLIVWALILIVTVKYVLILLRADNEGEGGTLSLLALAQRAMGRHNRAILLLGMIGAALFYGDAAITPAVSVLSAVEGLKLVTHEVDPFIEPIAIAIIIALFLVQNRGTEAVARFFGPVTLIWFLVMAAAGTHWMLQDLEVLSAVNPAHAVFFVLDNGKLGLVVLGAVFLAVTGAEALYADMGHFGKKPIQVAWLFVAFPALLLTYFGQGALVLSRPHAIENPFFLMFPGWALLPVVVLATLATIIASQAVITGAFSLTQQAVQLHMLPRMKIRHTSEAHQGQIYLPGVNQWLMLAVLALVVMFGSSSSLASAYGISVTGAMVVTATLAIIVAYKHWKLPLWLAVGMMLPFLLLDLTFLGANLIKIAEGGYVPLGIAAVMLIIMASWIRGSGIVVIKDREAELPLDTLLAQISKSASIATVPGTAVFLTSTPDLTPAALLHSLKHFKSLHEQNVILTIQTAEVPRVALEDRVRIEEIDDRFRRIALLYGYAEDPDVPQALLQCRKQGWKFDIMATSFILSRRRIRISTRSRIPTWQGKLFITLARNAAGASDYFRIPAGRVVEIGTQMNI</sequence>
<dbReference type="GO" id="GO:0005886">
    <property type="term" value="C:plasma membrane"/>
    <property type="evidence" value="ECO:0007669"/>
    <property type="project" value="UniProtKB-SubCell"/>
</dbReference>
<organism evidence="16 17">
    <name type="scientific">Paracoccus limosus</name>
    <dbReference type="NCBI Taxonomy" id="913252"/>
    <lineage>
        <taxon>Bacteria</taxon>
        <taxon>Pseudomonadati</taxon>
        <taxon>Pseudomonadota</taxon>
        <taxon>Alphaproteobacteria</taxon>
        <taxon>Rhodobacterales</taxon>
        <taxon>Paracoccaceae</taxon>
        <taxon>Paracoccus</taxon>
    </lineage>
</organism>
<dbReference type="GO" id="GO:0015293">
    <property type="term" value="F:symporter activity"/>
    <property type="evidence" value="ECO:0007669"/>
    <property type="project" value="UniProtKB-UniRule"/>
</dbReference>
<dbReference type="HAMAP" id="MF_01522">
    <property type="entry name" value="Kup"/>
    <property type="match status" value="1"/>
</dbReference>
<feature type="transmembrane region" description="Helical" evidence="13">
    <location>
        <begin position="226"/>
        <end position="246"/>
    </location>
</feature>
<feature type="domain" description="K+ potassium transporter integral membrane" evidence="14">
    <location>
        <begin position="25"/>
        <end position="476"/>
    </location>
</feature>
<dbReference type="OrthoDB" id="9805577at2"/>
<dbReference type="RefSeq" id="WP_155064269.1">
    <property type="nucleotide sequence ID" value="NZ_WMIF01000010.1"/>
</dbReference>
<evidence type="ECO:0000256" key="5">
    <source>
        <dbReference type="ARBA" id="ARBA00022519"/>
    </source>
</evidence>
<evidence type="ECO:0000256" key="12">
    <source>
        <dbReference type="ARBA" id="ARBA00023136"/>
    </source>
</evidence>
<keyword evidence="4 13" id="KW-1003">Cell membrane</keyword>
<dbReference type="InterPro" id="IPR003855">
    <property type="entry name" value="K+_transporter"/>
</dbReference>
<keyword evidence="3 13" id="KW-0813">Transport</keyword>
<comment type="function">
    <text evidence="13">Transport of potassium into the cell. Likely operates as a K(+):H(+) symporter.</text>
</comment>
<protein>
    <recommendedName>
        <fullName evidence="13">Probable potassium transport system protein Kup</fullName>
    </recommendedName>
</protein>
<dbReference type="InterPro" id="IPR053951">
    <property type="entry name" value="K_trans_N"/>
</dbReference>
<keyword evidence="12 13" id="KW-0472">Membrane</keyword>
<comment type="caution">
    <text evidence="16">The sequence shown here is derived from an EMBL/GenBank/DDBJ whole genome shotgun (WGS) entry which is preliminary data.</text>
</comment>
<feature type="transmembrane region" description="Helical" evidence="13">
    <location>
        <begin position="63"/>
        <end position="84"/>
    </location>
</feature>
<dbReference type="Pfam" id="PF02705">
    <property type="entry name" value="K_trans"/>
    <property type="match status" value="1"/>
</dbReference>
<feature type="transmembrane region" description="Helical" evidence="13">
    <location>
        <begin position="298"/>
        <end position="329"/>
    </location>
</feature>
<feature type="transmembrane region" description="Helical" evidence="13">
    <location>
        <begin position="21"/>
        <end position="43"/>
    </location>
</feature>
<feature type="domain" description="K+ potassium transporter C-terminal" evidence="15">
    <location>
        <begin position="488"/>
        <end position="636"/>
    </location>
</feature>
<keyword evidence="9 13" id="KW-0630">Potassium</keyword>
<dbReference type="InterPro" id="IPR023051">
    <property type="entry name" value="Kup"/>
</dbReference>
<dbReference type="Pfam" id="PF22776">
    <property type="entry name" value="K_trans_C"/>
    <property type="match status" value="1"/>
</dbReference>
<evidence type="ECO:0000256" key="2">
    <source>
        <dbReference type="ARBA" id="ARBA00007019"/>
    </source>
</evidence>
<dbReference type="InterPro" id="IPR053952">
    <property type="entry name" value="K_trans_C"/>
</dbReference>
<evidence type="ECO:0000256" key="10">
    <source>
        <dbReference type="ARBA" id="ARBA00022989"/>
    </source>
</evidence>
<dbReference type="GO" id="GO:0015079">
    <property type="term" value="F:potassium ion transmembrane transporter activity"/>
    <property type="evidence" value="ECO:0007669"/>
    <property type="project" value="UniProtKB-UniRule"/>
</dbReference>
<keyword evidence="5" id="KW-0997">Cell inner membrane</keyword>
<comment type="catalytic activity">
    <reaction evidence="13">
        <text>K(+)(in) + H(+)(in) = K(+)(out) + H(+)(out)</text>
        <dbReference type="Rhea" id="RHEA:28490"/>
        <dbReference type="ChEBI" id="CHEBI:15378"/>
        <dbReference type="ChEBI" id="CHEBI:29103"/>
    </reaction>
</comment>
<feature type="transmembrane region" description="Helical" evidence="13">
    <location>
        <begin position="115"/>
        <end position="142"/>
    </location>
</feature>